<comment type="caution">
    <text evidence="1">The sequence shown here is derived from an EMBL/GenBank/DDBJ whole genome shotgun (WGS) entry which is preliminary data.</text>
</comment>
<dbReference type="AlphaFoldDB" id="A0A256GZY8"/>
<dbReference type="EMBL" id="NNRN01000029">
    <property type="protein sequence ID" value="OYR32450.1"/>
    <property type="molecule type" value="Genomic_DNA"/>
</dbReference>
<protein>
    <submittedName>
        <fullName evidence="1">Uncharacterized protein</fullName>
    </submittedName>
</protein>
<evidence type="ECO:0000313" key="2">
    <source>
        <dbReference type="Proteomes" id="UP000216363"/>
    </source>
</evidence>
<reference evidence="1 2" key="1">
    <citation type="submission" date="2017-07" db="EMBL/GenBank/DDBJ databases">
        <title>Draft genome of Ochrobactrum lupini type strain LUP21.</title>
        <authorList>
            <person name="Krzyzanowska D.M."/>
            <person name="Jafra S."/>
        </authorList>
    </citation>
    <scope>NUCLEOTIDE SEQUENCE [LARGE SCALE GENOMIC DNA]</scope>
    <source>
        <strain evidence="1 2">LUP21</strain>
    </source>
</reference>
<gene>
    <name evidence="1" type="ORF">CES86_0106</name>
</gene>
<evidence type="ECO:0000313" key="1">
    <source>
        <dbReference type="EMBL" id="OYR32450.1"/>
    </source>
</evidence>
<organism evidence="1 2">
    <name type="scientific">Brucella lupini</name>
    <dbReference type="NCBI Taxonomy" id="255457"/>
    <lineage>
        <taxon>Bacteria</taxon>
        <taxon>Pseudomonadati</taxon>
        <taxon>Pseudomonadota</taxon>
        <taxon>Alphaproteobacteria</taxon>
        <taxon>Hyphomicrobiales</taxon>
        <taxon>Brucellaceae</taxon>
        <taxon>Brucella/Ochrobactrum group</taxon>
        <taxon>Brucella</taxon>
    </lineage>
</organism>
<proteinExistence type="predicted"/>
<dbReference type="Proteomes" id="UP000216363">
    <property type="component" value="Unassembled WGS sequence"/>
</dbReference>
<name>A0A256GZY8_9HYPH</name>
<accession>A0A256GZY8</accession>
<sequence length="38" mass="4510">MHKYIDSAIFWRDEAKTFIVIEKFYSASCHAILFDEAI</sequence>